<sequence>MHAISSLNHRTIARITHFFDSILQHGLRPPNDPSIPSQDLETRQDPSVDPPTATAQIIFDREQEFVTRNVCNLFDLKMCYSDGFQTLKRPTAFDQIKQTLLSLELGNPIEGSLRETILRRHRVKAVLEPCVASKVDSLPIPEDSDRRSDRLVLRSDTRVERNFRISGEPWRLVSDAHYVVAHGDGRSEFGDYLVVVVADKDGKAAVVDSPVLAYMAMVHKNRQDRGDWNSVVYGISTNGYYFVFWTLDNMSRVFRSDLFDLSCSGNSDFDDSCWYAVALVQTILDRADEDGRDRPVGPSEPLPLVPLAD</sequence>
<evidence type="ECO:0000313" key="2">
    <source>
        <dbReference type="EMBL" id="PYH94579.1"/>
    </source>
</evidence>
<gene>
    <name evidence="2" type="ORF">BO71DRAFT_429924</name>
</gene>
<dbReference type="AlphaFoldDB" id="A0A319DB57"/>
<dbReference type="Proteomes" id="UP000247810">
    <property type="component" value="Unassembled WGS sequence"/>
</dbReference>
<evidence type="ECO:0000256" key="1">
    <source>
        <dbReference type="SAM" id="MobiDB-lite"/>
    </source>
</evidence>
<name>A0A319DB57_9EURO</name>
<dbReference type="EMBL" id="KZ825869">
    <property type="protein sequence ID" value="PYH94579.1"/>
    <property type="molecule type" value="Genomic_DNA"/>
</dbReference>
<keyword evidence="3" id="KW-1185">Reference proteome</keyword>
<protein>
    <submittedName>
        <fullName evidence="2">Uncharacterized protein</fullName>
    </submittedName>
</protein>
<proteinExistence type="predicted"/>
<feature type="compositionally biased region" description="Pro residues" evidence="1">
    <location>
        <begin position="298"/>
        <end position="309"/>
    </location>
</feature>
<reference evidence="2 3" key="1">
    <citation type="submission" date="2018-02" db="EMBL/GenBank/DDBJ databases">
        <title>The genomes of Aspergillus section Nigri reveals drivers in fungal speciation.</title>
        <authorList>
            <consortium name="DOE Joint Genome Institute"/>
            <person name="Vesth T.C."/>
            <person name="Nybo J."/>
            <person name="Theobald S."/>
            <person name="Brandl J."/>
            <person name="Frisvad J.C."/>
            <person name="Nielsen K.F."/>
            <person name="Lyhne E.K."/>
            <person name="Kogle M.E."/>
            <person name="Kuo A."/>
            <person name="Riley R."/>
            <person name="Clum A."/>
            <person name="Nolan M."/>
            <person name="Lipzen A."/>
            <person name="Salamov A."/>
            <person name="Henrissat B."/>
            <person name="Wiebenga A."/>
            <person name="De vries R.P."/>
            <person name="Grigoriev I.V."/>
            <person name="Mortensen U.H."/>
            <person name="Andersen M.R."/>
            <person name="Baker S.E."/>
        </authorList>
    </citation>
    <scope>NUCLEOTIDE SEQUENCE [LARGE SCALE GENOMIC DNA]</scope>
    <source>
        <strain evidence="2 3">CBS 707.79</strain>
    </source>
</reference>
<accession>A0A319DB57</accession>
<evidence type="ECO:0000313" key="3">
    <source>
        <dbReference type="Proteomes" id="UP000247810"/>
    </source>
</evidence>
<feature type="region of interest" description="Disordered" evidence="1">
    <location>
        <begin position="27"/>
        <end position="51"/>
    </location>
</feature>
<organism evidence="2 3">
    <name type="scientific">Aspergillus ellipticus CBS 707.79</name>
    <dbReference type="NCBI Taxonomy" id="1448320"/>
    <lineage>
        <taxon>Eukaryota</taxon>
        <taxon>Fungi</taxon>
        <taxon>Dikarya</taxon>
        <taxon>Ascomycota</taxon>
        <taxon>Pezizomycotina</taxon>
        <taxon>Eurotiomycetes</taxon>
        <taxon>Eurotiomycetidae</taxon>
        <taxon>Eurotiales</taxon>
        <taxon>Aspergillaceae</taxon>
        <taxon>Aspergillus</taxon>
        <taxon>Aspergillus subgen. Circumdati</taxon>
    </lineage>
</organism>
<dbReference type="VEuPathDB" id="FungiDB:BO71DRAFT_429924"/>
<feature type="region of interest" description="Disordered" evidence="1">
    <location>
        <begin position="289"/>
        <end position="309"/>
    </location>
</feature>
<dbReference type="OrthoDB" id="4476837at2759"/>